<keyword evidence="2" id="KW-1185">Reference proteome</keyword>
<dbReference type="GO" id="GO:0045944">
    <property type="term" value="P:positive regulation of transcription by RNA polymerase II"/>
    <property type="evidence" value="ECO:0007669"/>
    <property type="project" value="TreeGrafter"/>
</dbReference>
<evidence type="ECO:0000313" key="1">
    <source>
        <dbReference type="EMBL" id="KAF5200992.1"/>
    </source>
</evidence>
<sequence length="81" mass="8566">MYEKGKSCEYNANAKAAGRVAGVDPIEQITRRCIRIVETLSGTEIGGCVLYVQIQSVLNSPLLLPSQPATTTTIGVGKIGD</sequence>
<reference evidence="1 2" key="1">
    <citation type="submission" date="2020-06" db="EMBL/GenBank/DDBJ databases">
        <title>Transcriptomic and genomic resources for Thalictrum thalictroides and T. hernandezii: Facilitating candidate gene discovery in an emerging model plant lineage.</title>
        <authorList>
            <person name="Arias T."/>
            <person name="Riano-Pachon D.M."/>
            <person name="Di Stilio V.S."/>
        </authorList>
    </citation>
    <scope>NUCLEOTIDE SEQUENCE [LARGE SCALE GENOMIC DNA]</scope>
    <source>
        <strain evidence="2">cv. WT478/WT964</strain>
        <tissue evidence="1">Leaves</tissue>
    </source>
</reference>
<accession>A0A7J6WXZ9</accession>
<dbReference type="EMBL" id="JABWDY010010021">
    <property type="protein sequence ID" value="KAF5200992.1"/>
    <property type="molecule type" value="Genomic_DNA"/>
</dbReference>
<name>A0A7J6WXZ9_THATH</name>
<dbReference type="GO" id="GO:0000977">
    <property type="term" value="F:RNA polymerase II transcription regulatory region sequence-specific DNA binding"/>
    <property type="evidence" value="ECO:0007669"/>
    <property type="project" value="TreeGrafter"/>
</dbReference>
<dbReference type="PANTHER" id="PTHR47025:SF2">
    <property type="entry name" value="AUTOIMMUNE REGULATOR"/>
    <property type="match status" value="1"/>
</dbReference>
<protein>
    <submittedName>
        <fullName evidence="1">Uncharacterized protein</fullName>
    </submittedName>
</protein>
<organism evidence="1 2">
    <name type="scientific">Thalictrum thalictroides</name>
    <name type="common">Rue-anemone</name>
    <name type="synonym">Anemone thalictroides</name>
    <dbReference type="NCBI Taxonomy" id="46969"/>
    <lineage>
        <taxon>Eukaryota</taxon>
        <taxon>Viridiplantae</taxon>
        <taxon>Streptophyta</taxon>
        <taxon>Embryophyta</taxon>
        <taxon>Tracheophyta</taxon>
        <taxon>Spermatophyta</taxon>
        <taxon>Magnoliopsida</taxon>
        <taxon>Ranunculales</taxon>
        <taxon>Ranunculaceae</taxon>
        <taxon>Thalictroideae</taxon>
        <taxon>Thalictrum</taxon>
    </lineage>
</organism>
<gene>
    <name evidence="1" type="ORF">FRX31_009421</name>
</gene>
<dbReference type="OrthoDB" id="1746523at2759"/>
<dbReference type="GO" id="GO:0003682">
    <property type="term" value="F:chromatin binding"/>
    <property type="evidence" value="ECO:0007669"/>
    <property type="project" value="TreeGrafter"/>
</dbReference>
<dbReference type="GO" id="GO:0042393">
    <property type="term" value="F:histone binding"/>
    <property type="evidence" value="ECO:0007669"/>
    <property type="project" value="TreeGrafter"/>
</dbReference>
<comment type="caution">
    <text evidence="1">The sequence shown here is derived from an EMBL/GenBank/DDBJ whole genome shotgun (WGS) entry which is preliminary data.</text>
</comment>
<dbReference type="PANTHER" id="PTHR47025">
    <property type="entry name" value="AUTOIMMUNE REGULATOR"/>
    <property type="match status" value="1"/>
</dbReference>
<dbReference type="GO" id="GO:0005634">
    <property type="term" value="C:nucleus"/>
    <property type="evidence" value="ECO:0007669"/>
    <property type="project" value="TreeGrafter"/>
</dbReference>
<proteinExistence type="predicted"/>
<dbReference type="AlphaFoldDB" id="A0A7J6WXZ9"/>
<dbReference type="Proteomes" id="UP000554482">
    <property type="component" value="Unassembled WGS sequence"/>
</dbReference>
<evidence type="ECO:0000313" key="2">
    <source>
        <dbReference type="Proteomes" id="UP000554482"/>
    </source>
</evidence>